<name>K1U7V4_9ZZZZ</name>
<gene>
    <name evidence="1" type="ORF">LEA_03639</name>
</gene>
<dbReference type="SUPFAM" id="SSF57802">
    <property type="entry name" value="Rubredoxin-like"/>
    <property type="match status" value="1"/>
</dbReference>
<feature type="non-terminal residue" evidence="1">
    <location>
        <position position="1"/>
    </location>
</feature>
<sequence length="124" mass="14211">EAIVRLGGSYRPPSRVSVFVGTTDGNLERSLNYERSSLRERHGTEIDRALRRGNRYAARVLIWASAGDRRHIVMMEWCRSSPGAVGRNDAYLVCPTCGNLYSSRYRDFYCPCCQTDGRRFIRVE</sequence>
<organism evidence="1">
    <name type="scientific">human gut metagenome</name>
    <dbReference type="NCBI Taxonomy" id="408170"/>
    <lineage>
        <taxon>unclassified sequences</taxon>
        <taxon>metagenomes</taxon>
        <taxon>organismal metagenomes</taxon>
    </lineage>
</organism>
<dbReference type="AlphaFoldDB" id="K1U7V4"/>
<protein>
    <submittedName>
        <fullName evidence="1">Rubrerythrin</fullName>
    </submittedName>
</protein>
<evidence type="ECO:0000313" key="1">
    <source>
        <dbReference type="EMBL" id="EKC78303.1"/>
    </source>
</evidence>
<accession>K1U7V4</accession>
<comment type="caution">
    <text evidence="1">The sequence shown here is derived from an EMBL/GenBank/DDBJ whole genome shotgun (WGS) entry which is preliminary data.</text>
</comment>
<reference evidence="1" key="1">
    <citation type="journal article" date="2013" name="Environ. Microbiol.">
        <title>Microbiota from the distal guts of lean and obese adolescents exhibit partial functional redundancy besides clear differences in community structure.</title>
        <authorList>
            <person name="Ferrer M."/>
            <person name="Ruiz A."/>
            <person name="Lanza F."/>
            <person name="Haange S.B."/>
            <person name="Oberbach A."/>
            <person name="Till H."/>
            <person name="Bargiela R."/>
            <person name="Campoy C."/>
            <person name="Segura M.T."/>
            <person name="Richter M."/>
            <person name="von Bergen M."/>
            <person name="Seifert J."/>
            <person name="Suarez A."/>
        </authorList>
    </citation>
    <scope>NUCLEOTIDE SEQUENCE</scope>
</reference>
<dbReference type="EMBL" id="AJWY01002399">
    <property type="protein sequence ID" value="EKC78303.1"/>
    <property type="molecule type" value="Genomic_DNA"/>
</dbReference>
<proteinExistence type="predicted"/>